<name>A0ABT7SXH7_9ALTE</name>
<proteinExistence type="inferred from homology"/>
<dbReference type="Gene3D" id="3.30.1310.10">
    <property type="entry name" value="Nucleoid-associated protein YbaB-like domain"/>
    <property type="match status" value="1"/>
</dbReference>
<dbReference type="RefSeq" id="WP_289364535.1">
    <property type="nucleotide sequence ID" value="NZ_JAUCBP010000007.1"/>
</dbReference>
<protein>
    <recommendedName>
        <fullName evidence="2">Nucleoid-associated protein QTP81_06550</fullName>
    </recommendedName>
</protein>
<dbReference type="PANTHER" id="PTHR33449:SF1">
    <property type="entry name" value="NUCLEOID-ASSOCIATED PROTEIN YBAB"/>
    <property type="match status" value="1"/>
</dbReference>
<comment type="function">
    <text evidence="2">Binds to DNA and alters its conformation. May be involved in regulation of gene expression, nucleoid organization and DNA protection.</text>
</comment>
<dbReference type="Proteomes" id="UP001234343">
    <property type="component" value="Unassembled WGS sequence"/>
</dbReference>
<evidence type="ECO:0000256" key="3">
    <source>
        <dbReference type="SAM" id="Coils"/>
    </source>
</evidence>
<evidence type="ECO:0000256" key="1">
    <source>
        <dbReference type="ARBA" id="ARBA00023125"/>
    </source>
</evidence>
<feature type="coiled-coil region" evidence="3">
    <location>
        <begin position="6"/>
        <end position="33"/>
    </location>
</feature>
<comment type="subunit">
    <text evidence="2">Homodimer.</text>
</comment>
<reference evidence="5 6" key="1">
    <citation type="submission" date="2023-06" db="EMBL/GenBank/DDBJ databases">
        <title>Alteromonas sp. ASW11-36 isolated from intertidal sand.</title>
        <authorList>
            <person name="Li Y."/>
        </authorList>
    </citation>
    <scope>NUCLEOTIDE SEQUENCE [LARGE SCALE GENOMIC DNA]</scope>
    <source>
        <strain evidence="5 6">ASW11-36</strain>
    </source>
</reference>
<dbReference type="SUPFAM" id="SSF82607">
    <property type="entry name" value="YbaB-like"/>
    <property type="match status" value="1"/>
</dbReference>
<evidence type="ECO:0000313" key="6">
    <source>
        <dbReference type="Proteomes" id="UP001234343"/>
    </source>
</evidence>
<organism evidence="5 6">
    <name type="scientific">Alteromonas arenosi</name>
    <dbReference type="NCBI Taxonomy" id="3055817"/>
    <lineage>
        <taxon>Bacteria</taxon>
        <taxon>Pseudomonadati</taxon>
        <taxon>Pseudomonadota</taxon>
        <taxon>Gammaproteobacteria</taxon>
        <taxon>Alteromonadales</taxon>
        <taxon>Alteromonadaceae</taxon>
        <taxon>Alteromonas/Salinimonas group</taxon>
        <taxon>Alteromonas</taxon>
    </lineage>
</organism>
<dbReference type="HAMAP" id="MF_00274">
    <property type="entry name" value="DNA_YbaB_EbfC"/>
    <property type="match status" value="1"/>
</dbReference>
<dbReference type="InterPro" id="IPR004401">
    <property type="entry name" value="YbaB/EbfC"/>
</dbReference>
<dbReference type="PIRSF" id="PIRSF004555">
    <property type="entry name" value="UCP004555"/>
    <property type="match status" value="1"/>
</dbReference>
<feature type="region of interest" description="Disordered" evidence="4">
    <location>
        <begin position="88"/>
        <end position="108"/>
    </location>
</feature>
<dbReference type="InterPro" id="IPR036894">
    <property type="entry name" value="YbaB-like_sf"/>
</dbReference>
<comment type="similarity">
    <text evidence="2">Belongs to the YbaB/EbfC family.</text>
</comment>
<dbReference type="NCBIfam" id="TIGR00103">
    <property type="entry name" value="DNA_YbaB_EbfC"/>
    <property type="match status" value="1"/>
</dbReference>
<keyword evidence="6" id="KW-1185">Reference proteome</keyword>
<gene>
    <name evidence="5" type="ORF">QTP81_06550</name>
</gene>
<evidence type="ECO:0000313" key="5">
    <source>
        <dbReference type="EMBL" id="MDM7860249.1"/>
    </source>
</evidence>
<evidence type="ECO:0000256" key="2">
    <source>
        <dbReference type="HAMAP-Rule" id="MF_00274"/>
    </source>
</evidence>
<comment type="caution">
    <text evidence="5">The sequence shown here is derived from an EMBL/GenBank/DDBJ whole genome shotgun (WGS) entry which is preliminary data.</text>
</comment>
<dbReference type="PANTHER" id="PTHR33449">
    <property type="entry name" value="NUCLEOID-ASSOCIATED PROTEIN YBAB"/>
    <property type="match status" value="1"/>
</dbReference>
<keyword evidence="3" id="KW-0175">Coiled coil</keyword>
<comment type="subcellular location">
    <subcellularLocation>
        <location evidence="2">Cytoplasm</location>
        <location evidence="2">Nucleoid</location>
    </subcellularLocation>
</comment>
<evidence type="ECO:0000256" key="4">
    <source>
        <dbReference type="SAM" id="MobiDB-lite"/>
    </source>
</evidence>
<keyword evidence="1 2" id="KW-0238">DNA-binding</keyword>
<keyword evidence="2" id="KW-0963">Cytoplasm</keyword>
<dbReference type="EMBL" id="JAUCBP010000007">
    <property type="protein sequence ID" value="MDM7860249.1"/>
    <property type="molecule type" value="Genomic_DNA"/>
</dbReference>
<dbReference type="Pfam" id="PF02575">
    <property type="entry name" value="YbaB_DNA_bd"/>
    <property type="match status" value="1"/>
</dbReference>
<sequence>MFKGGMGNIMKQAQQMQEKMQKAQEELQSIEVVGEAGAGMVKVTMTCNHNVRRVEIDPSLMDDDKEMIEDLMAAATNDAVRRVQTTSQEKMSAVTGGMQMPPGFKMPF</sequence>
<accession>A0ABT7SXH7</accession>